<dbReference type="PANTHER" id="PTHR43435">
    <property type="entry name" value="RIBULOKINASE"/>
    <property type="match status" value="1"/>
</dbReference>
<comment type="caution">
    <text evidence="6">The sequence shown here is derived from an EMBL/GenBank/DDBJ whole genome shotgun (WGS) entry which is preliminary data.</text>
</comment>
<evidence type="ECO:0000259" key="5">
    <source>
        <dbReference type="Pfam" id="PF02782"/>
    </source>
</evidence>
<dbReference type="InterPro" id="IPR018484">
    <property type="entry name" value="FGGY_N"/>
</dbReference>
<evidence type="ECO:0000256" key="2">
    <source>
        <dbReference type="ARBA" id="ARBA00022679"/>
    </source>
</evidence>
<proteinExistence type="inferred from homology"/>
<dbReference type="OrthoDB" id="203824at2759"/>
<name>A0A0L6UYH0_9BASI</name>
<evidence type="ECO:0008006" key="8">
    <source>
        <dbReference type="Google" id="ProtNLM"/>
    </source>
</evidence>
<feature type="domain" description="Carbohydrate kinase FGGY C-terminal" evidence="5">
    <location>
        <begin position="322"/>
        <end position="531"/>
    </location>
</feature>
<dbReference type="CDD" id="cd07782">
    <property type="entry name" value="ASKHA_NBD_FGGY_D-RBK"/>
    <property type="match status" value="1"/>
</dbReference>
<protein>
    <recommendedName>
        <fullName evidence="8">Ribitol kinase</fullName>
    </recommendedName>
</protein>
<evidence type="ECO:0000259" key="4">
    <source>
        <dbReference type="Pfam" id="PF00370"/>
    </source>
</evidence>
<dbReference type="GO" id="GO:0019321">
    <property type="term" value="P:pentose metabolic process"/>
    <property type="evidence" value="ECO:0007669"/>
    <property type="project" value="TreeGrafter"/>
</dbReference>
<dbReference type="Pfam" id="PF02782">
    <property type="entry name" value="FGGY_C"/>
    <property type="match status" value="1"/>
</dbReference>
<dbReference type="Gene3D" id="1.20.58.2240">
    <property type="match status" value="1"/>
</dbReference>
<organism evidence="6 7">
    <name type="scientific">Puccinia sorghi</name>
    <dbReference type="NCBI Taxonomy" id="27349"/>
    <lineage>
        <taxon>Eukaryota</taxon>
        <taxon>Fungi</taxon>
        <taxon>Dikarya</taxon>
        <taxon>Basidiomycota</taxon>
        <taxon>Pucciniomycotina</taxon>
        <taxon>Pucciniomycetes</taxon>
        <taxon>Pucciniales</taxon>
        <taxon>Pucciniaceae</taxon>
        <taxon>Puccinia</taxon>
    </lineage>
</organism>
<feature type="non-terminal residue" evidence="6">
    <location>
        <position position="1"/>
    </location>
</feature>
<dbReference type="STRING" id="27349.A0A0L6UYH0"/>
<accession>A0A0L6UYH0</accession>
<dbReference type="GO" id="GO:0005737">
    <property type="term" value="C:cytoplasm"/>
    <property type="evidence" value="ECO:0007669"/>
    <property type="project" value="TreeGrafter"/>
</dbReference>
<dbReference type="Proteomes" id="UP000037035">
    <property type="component" value="Unassembled WGS sequence"/>
</dbReference>
<evidence type="ECO:0000256" key="3">
    <source>
        <dbReference type="ARBA" id="ARBA00022777"/>
    </source>
</evidence>
<dbReference type="NCBIfam" id="TIGR01315">
    <property type="entry name" value="5C_CHO_kinase"/>
    <property type="match status" value="1"/>
</dbReference>
<dbReference type="InterPro" id="IPR006003">
    <property type="entry name" value="FGGY_RbtK-like"/>
</dbReference>
<dbReference type="AlphaFoldDB" id="A0A0L6UYH0"/>
<comment type="similarity">
    <text evidence="1">Belongs to the FGGY kinase family.</text>
</comment>
<keyword evidence="7" id="KW-1185">Reference proteome</keyword>
<evidence type="ECO:0000313" key="7">
    <source>
        <dbReference type="Proteomes" id="UP000037035"/>
    </source>
</evidence>
<keyword evidence="3" id="KW-0418">Kinase</keyword>
<sequence>PHLKRDRLNVVRGLPMASKQNPNHYYIGVDVGTGSARAALVTCNGEIVAESTYPTTTYRDDHNHDIFEQSTTEIWNSIAKACKDCLRDGKISPEQVKGIGFDATCSLAVSTTDGEPMSITQDEWGTGESKRNIILWADHRAREEADLINSTGSPVLQYVGGTMSLEMEIPKVLWLKRHMPEQLFKQAMFFDLPDFLTYRATGNLARSNCSLACKCSYVPPEVEGHKGWNDVFFKKIGLPEFVESDFKQVGGSPGKLGLILTAGQPVGSGLTAKAASELGLLPNTPVGSGVIDAYAGWIGVVAAKMEGEGDSDLGTSQHRLCVSAGTSSCHIVQSPNPVFVPGVWGPYLHAVFPGYWMNEGGQSSTGQLLDFIIDTHPAVNKMKELAQAKGVNHFVYLNNTLKQAQQDKKAPFMTYLTKDYYLYPDLHGNRSPLADNAMKGMLIGMSLDKGVMDLALRYFITCEAIALQTRQIVDKMNDKGHKITAIFMSGGLVKNAVLMQLIANICNVPIQLPASHSASVVLGSAMLGKAAYVSTQLSQSQAIVKQNVAEERAHQMKDKLWEIMVGMSRPGTTIKPNMTEKEKKLLDVKYKIFNECIDLQRKWRKDVENALNSI</sequence>
<reference evidence="6 7" key="1">
    <citation type="submission" date="2015-08" db="EMBL/GenBank/DDBJ databases">
        <title>Next Generation Sequencing and Analysis of the Genome of Puccinia sorghi L Schw, the Causal Agent of Maize Common Rust.</title>
        <authorList>
            <person name="Rochi L."/>
            <person name="Burguener G."/>
            <person name="Darino M."/>
            <person name="Turjanski A."/>
            <person name="Kreff E."/>
            <person name="Dieguez M.J."/>
            <person name="Sacco F."/>
        </authorList>
    </citation>
    <scope>NUCLEOTIDE SEQUENCE [LARGE SCALE GENOMIC DNA]</scope>
    <source>
        <strain evidence="6 7">RO10H11247</strain>
    </source>
</reference>
<dbReference type="InterPro" id="IPR043129">
    <property type="entry name" value="ATPase_NBD"/>
</dbReference>
<gene>
    <name evidence="6" type="ORF">VP01_3209g1</name>
</gene>
<dbReference type="EMBL" id="LAVV01008179">
    <property type="protein sequence ID" value="KNZ53544.1"/>
    <property type="molecule type" value="Genomic_DNA"/>
</dbReference>
<evidence type="ECO:0000313" key="6">
    <source>
        <dbReference type="EMBL" id="KNZ53544.1"/>
    </source>
</evidence>
<dbReference type="Gene3D" id="3.30.420.40">
    <property type="match status" value="1"/>
</dbReference>
<keyword evidence="2" id="KW-0808">Transferase</keyword>
<evidence type="ECO:0000256" key="1">
    <source>
        <dbReference type="ARBA" id="ARBA00009156"/>
    </source>
</evidence>
<dbReference type="PANTHER" id="PTHR43435:SF4">
    <property type="entry name" value="FGGY CARBOHYDRATE KINASE DOMAIN-CONTAINING PROTEIN"/>
    <property type="match status" value="1"/>
</dbReference>
<dbReference type="InterPro" id="IPR018485">
    <property type="entry name" value="FGGY_C"/>
</dbReference>
<dbReference type="Pfam" id="PF00370">
    <property type="entry name" value="FGGY_N"/>
    <property type="match status" value="1"/>
</dbReference>
<dbReference type="GO" id="GO:0019150">
    <property type="term" value="F:D-ribulokinase activity"/>
    <property type="evidence" value="ECO:0007669"/>
    <property type="project" value="TreeGrafter"/>
</dbReference>
<dbReference type="VEuPathDB" id="FungiDB:VP01_3209g1"/>
<feature type="domain" description="Carbohydrate kinase FGGY N-terminal" evidence="4">
    <location>
        <begin position="25"/>
        <end position="299"/>
    </location>
</feature>
<dbReference type="SUPFAM" id="SSF53067">
    <property type="entry name" value="Actin-like ATPase domain"/>
    <property type="match status" value="2"/>
</dbReference>